<feature type="domain" description="RNA polymerase sigma factor 70 region 4 type 2" evidence="6">
    <location>
        <begin position="126"/>
        <end position="178"/>
    </location>
</feature>
<dbReference type="InterPro" id="IPR036388">
    <property type="entry name" value="WH-like_DNA-bd_sf"/>
</dbReference>
<evidence type="ECO:0000256" key="3">
    <source>
        <dbReference type="ARBA" id="ARBA00023082"/>
    </source>
</evidence>
<dbReference type="InterPro" id="IPR039425">
    <property type="entry name" value="RNA_pol_sigma-70-like"/>
</dbReference>
<dbReference type="Gene3D" id="1.10.10.10">
    <property type="entry name" value="Winged helix-like DNA-binding domain superfamily/Winged helix DNA-binding domain"/>
    <property type="match status" value="1"/>
</dbReference>
<evidence type="ECO:0000256" key="2">
    <source>
        <dbReference type="ARBA" id="ARBA00023015"/>
    </source>
</evidence>
<dbReference type="Proteomes" id="UP001230220">
    <property type="component" value="Unassembled WGS sequence"/>
</dbReference>
<reference evidence="7 8" key="1">
    <citation type="submission" date="2023-07" db="EMBL/GenBank/DDBJ databases">
        <title>Genomic Encyclopedia of Type Strains, Phase IV (KMG-IV): sequencing the most valuable type-strain genomes for metagenomic binning, comparative biology and taxonomic classification.</title>
        <authorList>
            <person name="Goeker M."/>
        </authorList>
    </citation>
    <scope>NUCLEOTIDE SEQUENCE [LARGE SCALE GENOMIC DNA]</scope>
    <source>
        <strain evidence="7 8">DSM 16784</strain>
    </source>
</reference>
<evidence type="ECO:0000256" key="1">
    <source>
        <dbReference type="ARBA" id="ARBA00010641"/>
    </source>
</evidence>
<dbReference type="Pfam" id="PF04542">
    <property type="entry name" value="Sigma70_r2"/>
    <property type="match status" value="1"/>
</dbReference>
<dbReference type="SUPFAM" id="SSF88946">
    <property type="entry name" value="Sigma2 domain of RNA polymerase sigma factors"/>
    <property type="match status" value="1"/>
</dbReference>
<dbReference type="NCBIfam" id="TIGR02937">
    <property type="entry name" value="sigma70-ECF"/>
    <property type="match status" value="1"/>
</dbReference>
<comment type="caution">
    <text evidence="7">The sequence shown here is derived from an EMBL/GenBank/DDBJ whole genome shotgun (WGS) entry which is preliminary data.</text>
</comment>
<dbReference type="PANTHER" id="PTHR43133">
    <property type="entry name" value="RNA POLYMERASE ECF-TYPE SIGMA FACTO"/>
    <property type="match status" value="1"/>
</dbReference>
<dbReference type="InterPro" id="IPR013324">
    <property type="entry name" value="RNA_pol_sigma_r3/r4-like"/>
</dbReference>
<dbReference type="Pfam" id="PF08281">
    <property type="entry name" value="Sigma70_r4_2"/>
    <property type="match status" value="1"/>
</dbReference>
<protein>
    <submittedName>
        <fullName evidence="7">RNA polymerase sigma factor (Sigma-70 family)</fullName>
    </submittedName>
</protein>
<keyword evidence="4" id="KW-0804">Transcription</keyword>
<evidence type="ECO:0000313" key="7">
    <source>
        <dbReference type="EMBL" id="MDQ0362283.1"/>
    </source>
</evidence>
<dbReference type="CDD" id="cd06171">
    <property type="entry name" value="Sigma70_r4"/>
    <property type="match status" value="1"/>
</dbReference>
<dbReference type="SUPFAM" id="SSF88659">
    <property type="entry name" value="Sigma3 and sigma4 domains of RNA polymerase sigma factors"/>
    <property type="match status" value="1"/>
</dbReference>
<evidence type="ECO:0000259" key="5">
    <source>
        <dbReference type="Pfam" id="PF04542"/>
    </source>
</evidence>
<dbReference type="InterPro" id="IPR013249">
    <property type="entry name" value="RNA_pol_sigma70_r4_t2"/>
</dbReference>
<keyword evidence="3" id="KW-0731">Sigma factor</keyword>
<dbReference type="InterPro" id="IPR014284">
    <property type="entry name" value="RNA_pol_sigma-70_dom"/>
</dbReference>
<sequence>MNAHKRIDTEIIVQYMKNPKDMSAFNKIYEHYRNRLYCFSYSYTRNHSGAEEVVQETFIRMIDKIKQLRDPESFQTWLFKTCYSCILLYHRKENRFKNLDDVQEVSNVKYKGKTQVEIFEENEALDEIKEVMEELGTRFQSVAMLYYFDELKIKEISDVLKIPEGTVKTRLKKIKEDLKIKLDEKGISPEKYMSIGLSPLIIEVFREQAFYAQMSSTQVSNVLANITQATVSSSVTAGNVAALFSKQVIASVLVATAITLGTYTAIKSDSDIVDQIVYQNKLTNNIVEVQVLLNKNIEQKDIIVLKGAEEIEVSIEDKKLLFHADENDTYKVIAGDDESYEITINSIDREAPVANLKEYREDGLSLDISDDNSGVDYDSSYVLYNETSYPISPDGSVSGEFDGSLSIYVYDNVGNVSEYTINISE</sequence>
<comment type="similarity">
    <text evidence="1">Belongs to the sigma-70 factor family. ECF subfamily.</text>
</comment>
<dbReference type="InterPro" id="IPR013325">
    <property type="entry name" value="RNA_pol_sigma_r2"/>
</dbReference>
<evidence type="ECO:0000313" key="8">
    <source>
        <dbReference type="Proteomes" id="UP001230220"/>
    </source>
</evidence>
<evidence type="ECO:0000259" key="6">
    <source>
        <dbReference type="Pfam" id="PF08281"/>
    </source>
</evidence>
<keyword evidence="8" id="KW-1185">Reference proteome</keyword>
<organism evidence="7 8">
    <name type="scientific">Breznakia pachnodae</name>
    <dbReference type="NCBI Taxonomy" id="265178"/>
    <lineage>
        <taxon>Bacteria</taxon>
        <taxon>Bacillati</taxon>
        <taxon>Bacillota</taxon>
        <taxon>Erysipelotrichia</taxon>
        <taxon>Erysipelotrichales</taxon>
        <taxon>Erysipelotrichaceae</taxon>
        <taxon>Breznakia</taxon>
    </lineage>
</organism>
<keyword evidence="2" id="KW-0805">Transcription regulation</keyword>
<feature type="domain" description="RNA polymerase sigma-70 region 2" evidence="5">
    <location>
        <begin position="28"/>
        <end position="95"/>
    </location>
</feature>
<dbReference type="RefSeq" id="WP_307409756.1">
    <property type="nucleotide sequence ID" value="NZ_JAUSUR010000006.1"/>
</dbReference>
<proteinExistence type="inferred from homology"/>
<gene>
    <name evidence="7" type="ORF">J2S15_003037</name>
</gene>
<name>A0ABU0E5V5_9FIRM</name>
<dbReference type="Gene3D" id="1.10.1740.10">
    <property type="match status" value="1"/>
</dbReference>
<evidence type="ECO:0000256" key="4">
    <source>
        <dbReference type="ARBA" id="ARBA00023163"/>
    </source>
</evidence>
<dbReference type="PANTHER" id="PTHR43133:SF60">
    <property type="entry name" value="RNA POLYMERASE SIGMA FACTOR SIGV"/>
    <property type="match status" value="1"/>
</dbReference>
<dbReference type="EMBL" id="JAUSUR010000006">
    <property type="protein sequence ID" value="MDQ0362283.1"/>
    <property type="molecule type" value="Genomic_DNA"/>
</dbReference>
<accession>A0ABU0E5V5</accession>
<dbReference type="InterPro" id="IPR007627">
    <property type="entry name" value="RNA_pol_sigma70_r2"/>
</dbReference>